<dbReference type="EMBL" id="JARK01001674">
    <property type="protein sequence ID" value="EYB83309.1"/>
    <property type="molecule type" value="Genomic_DNA"/>
</dbReference>
<comment type="caution">
    <text evidence="2">The sequence shown here is derived from an EMBL/GenBank/DDBJ whole genome shotgun (WGS) entry which is preliminary data.</text>
</comment>
<sequence length="208" mass="23042">MTLMSSSRMGATDGAWNPFEFGGTIIVGVGVLLYLLWQRDVKNVREAKKLKAKFSSSKRKARDDDMAYLRVSSSGSGAVKIRNSETHDNLLKRGEEAQINKIFQVDIRPDALQTLWMCALCHQRSAQDELGDLFGPYYVNMRPEGQWPSFLFKKSLKQSNVCSCVEAHPNGGSVDLNLAADAIDWCDMSSGRDNGDGVVYTSALLLLL</sequence>
<protein>
    <submittedName>
        <fullName evidence="2">Uncharacterized protein</fullName>
    </submittedName>
</protein>
<organism evidence="2 3">
    <name type="scientific">Ancylostoma ceylanicum</name>
    <dbReference type="NCBI Taxonomy" id="53326"/>
    <lineage>
        <taxon>Eukaryota</taxon>
        <taxon>Metazoa</taxon>
        <taxon>Ecdysozoa</taxon>
        <taxon>Nematoda</taxon>
        <taxon>Chromadorea</taxon>
        <taxon>Rhabditida</taxon>
        <taxon>Rhabditina</taxon>
        <taxon>Rhabditomorpha</taxon>
        <taxon>Strongyloidea</taxon>
        <taxon>Ancylostomatidae</taxon>
        <taxon>Ancylostomatinae</taxon>
        <taxon>Ancylostoma</taxon>
    </lineage>
</organism>
<keyword evidence="1" id="KW-0812">Transmembrane</keyword>
<accession>A0A016RZ83</accession>
<keyword evidence="3" id="KW-1185">Reference proteome</keyword>
<dbReference type="Proteomes" id="UP000024635">
    <property type="component" value="Unassembled WGS sequence"/>
</dbReference>
<evidence type="ECO:0000256" key="1">
    <source>
        <dbReference type="SAM" id="Phobius"/>
    </source>
</evidence>
<gene>
    <name evidence="2" type="primary">Acey_s0338.g2938</name>
    <name evidence="2" type="ORF">Y032_0338g2938</name>
</gene>
<dbReference type="OrthoDB" id="10029243at2759"/>
<evidence type="ECO:0000313" key="3">
    <source>
        <dbReference type="Proteomes" id="UP000024635"/>
    </source>
</evidence>
<reference evidence="3" key="1">
    <citation type="journal article" date="2015" name="Nat. Genet.">
        <title>The genome and transcriptome of the zoonotic hookworm Ancylostoma ceylanicum identify infection-specific gene families.</title>
        <authorList>
            <person name="Schwarz E.M."/>
            <person name="Hu Y."/>
            <person name="Antoshechkin I."/>
            <person name="Miller M.M."/>
            <person name="Sternberg P.W."/>
            <person name="Aroian R.V."/>
        </authorList>
    </citation>
    <scope>NUCLEOTIDE SEQUENCE</scope>
    <source>
        <strain evidence="3">HY135</strain>
    </source>
</reference>
<keyword evidence="1" id="KW-1133">Transmembrane helix</keyword>
<proteinExistence type="predicted"/>
<feature type="transmembrane region" description="Helical" evidence="1">
    <location>
        <begin position="20"/>
        <end position="37"/>
    </location>
</feature>
<evidence type="ECO:0000313" key="2">
    <source>
        <dbReference type="EMBL" id="EYB83309.1"/>
    </source>
</evidence>
<dbReference type="STRING" id="53326.A0A016RZ83"/>
<keyword evidence="1" id="KW-0472">Membrane</keyword>
<dbReference type="AlphaFoldDB" id="A0A016RZ83"/>
<name>A0A016RZ83_9BILA</name>